<sequence>FAPSLEGVFLDVPHTHLVVDRNGATRKRLRNDDHLKVKLLKALQILIRRQESEDASERAAGEWRQVAQSDSATSIKANQWWLNEAAVGL</sequence>
<gene>
    <name evidence="1" type="ORF">SVUK_LOCUS11434</name>
</gene>
<evidence type="ECO:0000313" key="1">
    <source>
        <dbReference type="EMBL" id="VDM76436.1"/>
    </source>
</evidence>
<dbReference type="OrthoDB" id="5975154at2759"/>
<name>A0A3P7J0J2_STRVU</name>
<organism evidence="1 2">
    <name type="scientific">Strongylus vulgaris</name>
    <name type="common">Blood worm</name>
    <dbReference type="NCBI Taxonomy" id="40348"/>
    <lineage>
        <taxon>Eukaryota</taxon>
        <taxon>Metazoa</taxon>
        <taxon>Ecdysozoa</taxon>
        <taxon>Nematoda</taxon>
        <taxon>Chromadorea</taxon>
        <taxon>Rhabditida</taxon>
        <taxon>Rhabditina</taxon>
        <taxon>Rhabditomorpha</taxon>
        <taxon>Strongyloidea</taxon>
        <taxon>Strongylidae</taxon>
        <taxon>Strongylus</taxon>
    </lineage>
</organism>
<feature type="non-terminal residue" evidence="1">
    <location>
        <position position="1"/>
    </location>
</feature>
<protein>
    <submittedName>
        <fullName evidence="1">Uncharacterized protein</fullName>
    </submittedName>
</protein>
<evidence type="ECO:0000313" key="2">
    <source>
        <dbReference type="Proteomes" id="UP000270094"/>
    </source>
</evidence>
<dbReference type="Proteomes" id="UP000270094">
    <property type="component" value="Unassembled WGS sequence"/>
</dbReference>
<reference evidence="1 2" key="1">
    <citation type="submission" date="2018-11" db="EMBL/GenBank/DDBJ databases">
        <authorList>
            <consortium name="Pathogen Informatics"/>
        </authorList>
    </citation>
    <scope>NUCLEOTIDE SEQUENCE [LARGE SCALE GENOMIC DNA]</scope>
</reference>
<dbReference type="AlphaFoldDB" id="A0A3P7J0J2"/>
<accession>A0A3P7J0J2</accession>
<keyword evidence="2" id="KW-1185">Reference proteome</keyword>
<proteinExistence type="predicted"/>
<dbReference type="EMBL" id="UYYB01096996">
    <property type="protein sequence ID" value="VDM76436.1"/>
    <property type="molecule type" value="Genomic_DNA"/>
</dbReference>